<reference evidence="2" key="1">
    <citation type="submission" date="2020-10" db="EMBL/GenBank/DDBJ databases">
        <title>Phylogeny of dyella-like bacteria.</title>
        <authorList>
            <person name="Fu J."/>
        </authorList>
    </citation>
    <scope>NUCLEOTIDE SEQUENCE</scope>
    <source>
        <strain evidence="2">DHOC52</strain>
    </source>
</reference>
<proteinExistence type="predicted"/>
<comment type="caution">
    <text evidence="2">The sequence shown here is derived from an EMBL/GenBank/DDBJ whole genome shotgun (WGS) entry which is preliminary data.</text>
</comment>
<evidence type="ECO:0000313" key="2">
    <source>
        <dbReference type="EMBL" id="MBM7124108.1"/>
    </source>
</evidence>
<gene>
    <name evidence="2" type="ORF">ISP19_01840</name>
</gene>
<organism evidence="2 3">
    <name type="scientific">Dyella flava</name>
    <dbReference type="NCBI Taxonomy" id="1920170"/>
    <lineage>
        <taxon>Bacteria</taxon>
        <taxon>Pseudomonadati</taxon>
        <taxon>Pseudomonadota</taxon>
        <taxon>Gammaproteobacteria</taxon>
        <taxon>Lysobacterales</taxon>
        <taxon>Rhodanobacteraceae</taxon>
        <taxon>Dyella</taxon>
    </lineage>
</organism>
<accession>A0ABS2K040</accession>
<keyword evidence="1" id="KW-1133">Transmembrane helix</keyword>
<feature type="transmembrane region" description="Helical" evidence="1">
    <location>
        <begin position="26"/>
        <end position="49"/>
    </location>
</feature>
<keyword evidence="1" id="KW-0472">Membrane</keyword>
<keyword evidence="3" id="KW-1185">Reference proteome</keyword>
<evidence type="ECO:0000313" key="3">
    <source>
        <dbReference type="Proteomes" id="UP001430149"/>
    </source>
</evidence>
<name>A0ABS2K040_9GAMM</name>
<dbReference type="EMBL" id="JADIKE010000024">
    <property type="protein sequence ID" value="MBM7124108.1"/>
    <property type="molecule type" value="Genomic_DNA"/>
</dbReference>
<protein>
    <submittedName>
        <fullName evidence="2">Uncharacterized protein</fullName>
    </submittedName>
</protein>
<keyword evidence="1" id="KW-0812">Transmembrane</keyword>
<dbReference type="RefSeq" id="WP_204679070.1">
    <property type="nucleotide sequence ID" value="NZ_BSNR01000006.1"/>
</dbReference>
<dbReference type="Proteomes" id="UP001430149">
    <property type="component" value="Unassembled WGS sequence"/>
</dbReference>
<sequence length="53" mass="5396">MINIALMARVSHRQPGSDVAGFRDGLVLGVPAAITGMIVLMTVSMLTLATAGA</sequence>
<evidence type="ECO:0000256" key="1">
    <source>
        <dbReference type="SAM" id="Phobius"/>
    </source>
</evidence>